<evidence type="ECO:0000313" key="3">
    <source>
        <dbReference type="Proteomes" id="UP000030143"/>
    </source>
</evidence>
<sequence length="739" mass="81043">MARPAIARPRDSSAAAVAYTPLAAPENAPSQIQDEPEVAKKERSLWARLGTYHILILGLGSIVLIIAVIPLAWLWTESMATATGREPSSAWFVVIEANWTTRIVTICTAILRAVVTAQASVATAMFGGVILERVGAPLLDGPFYSTVRALSGSPISLLWTPSLPLRKTALSILVVILIVLEVLVTIAAQFLSTLLVADFGNGAFTQANNVTNIRLLNDTQSTPLGAWWAMPPVAGWTFAEQSEPPTSGSKYDDTGHTYHAFLPYLEATQRKSLRRFRGPVPIVDHRVVCVQPVLRDLHLLAYYDAYSRLTGKINIANDTYPMLKGTESQYDLPFTCALPNSKSTTTPEQRATSLCWPNANIEWEVLLEDPIVTPESVSTRGYLKPGYPQASTMFMLLDLVSFPTVPLASTEEARVVGNNDTDSPWVMVGNGTDVPTVRVTACSTNLGVDTFTAEIHNNWEASEPTMSWNQSTLSYSTESTRTQLGAVRPRQPLNDRGVLALAPRSDWQTSFSYEEISASYYAGNFSSPNITSSMFRAANAWTFTAAFADSIGIPQNSFTDRMGSANPGMILSWLAGSDISSAHQSYVRLFQDTLKQTQSPAVALQALLTLFCQIVYYEKLPRLGATETAETAFLHAAVIPTRWTGFGVGMGLLFTHWVVMAIVVGLFARYTRHSLLGNHWQAVSQVYSKDTVPVLEMAGQMNDEEVERWVKHEERGGELYSVALDEGERRVALSVKRSD</sequence>
<keyword evidence="1" id="KW-0812">Transmembrane</keyword>
<reference evidence="2 3" key="1">
    <citation type="journal article" date="2015" name="Mol. Plant Microbe Interact.">
        <title>Genome, transcriptome, and functional analyses of Penicillium expansum provide new insights into secondary metabolism and pathogenicity.</title>
        <authorList>
            <person name="Ballester A.R."/>
            <person name="Marcet-Houben M."/>
            <person name="Levin E."/>
            <person name="Sela N."/>
            <person name="Selma-Lazaro C."/>
            <person name="Carmona L."/>
            <person name="Wisniewski M."/>
            <person name="Droby S."/>
            <person name="Gonzalez-Candelas L."/>
            <person name="Gabaldon T."/>
        </authorList>
    </citation>
    <scope>NUCLEOTIDE SEQUENCE [LARGE SCALE GENOMIC DNA]</scope>
    <source>
        <strain evidence="2 3">MD-8</strain>
    </source>
</reference>
<dbReference type="OrthoDB" id="5428040at2759"/>
<comment type="caution">
    <text evidence="2">The sequence shown here is derived from an EMBL/GenBank/DDBJ whole genome shotgun (WGS) entry which is preliminary data.</text>
</comment>
<accession>A0A0A2J879</accession>
<evidence type="ECO:0000256" key="1">
    <source>
        <dbReference type="SAM" id="Phobius"/>
    </source>
</evidence>
<proteinExistence type="predicted"/>
<dbReference type="PhylomeDB" id="A0A0A2J879"/>
<evidence type="ECO:0000313" key="2">
    <source>
        <dbReference type="EMBL" id="KGO51539.1"/>
    </source>
</evidence>
<organism evidence="2 3">
    <name type="scientific">Penicillium expansum</name>
    <name type="common">Blue mold rot fungus</name>
    <dbReference type="NCBI Taxonomy" id="27334"/>
    <lineage>
        <taxon>Eukaryota</taxon>
        <taxon>Fungi</taxon>
        <taxon>Dikarya</taxon>
        <taxon>Ascomycota</taxon>
        <taxon>Pezizomycotina</taxon>
        <taxon>Eurotiomycetes</taxon>
        <taxon>Eurotiomycetidae</taxon>
        <taxon>Eurotiales</taxon>
        <taxon>Aspergillaceae</taxon>
        <taxon>Penicillium</taxon>
    </lineage>
</organism>
<dbReference type="HOGENOM" id="CLU_015639_1_0_1"/>
<feature type="transmembrane region" description="Helical" evidence="1">
    <location>
        <begin position="52"/>
        <end position="75"/>
    </location>
</feature>
<feature type="transmembrane region" description="Helical" evidence="1">
    <location>
        <begin position="169"/>
        <end position="191"/>
    </location>
</feature>
<name>A0A0A2J879_PENEN</name>
<keyword evidence="1" id="KW-0472">Membrane</keyword>
<dbReference type="AlphaFoldDB" id="A0A0A2J879"/>
<dbReference type="EMBL" id="JQFZ01000284">
    <property type="protein sequence ID" value="KGO51539.1"/>
    <property type="molecule type" value="Genomic_DNA"/>
</dbReference>
<dbReference type="GeneID" id="27673440"/>
<dbReference type="Proteomes" id="UP000030143">
    <property type="component" value="Unassembled WGS sequence"/>
</dbReference>
<dbReference type="RefSeq" id="XP_016594466.1">
    <property type="nucleotide sequence ID" value="XM_016738021.1"/>
</dbReference>
<protein>
    <submittedName>
        <fullName evidence="2">Uncharacterized protein</fullName>
    </submittedName>
</protein>
<gene>
    <name evidence="2" type="ORF">PEX2_007440</name>
</gene>
<keyword evidence="1" id="KW-1133">Transmembrane helix</keyword>
<dbReference type="VEuPathDB" id="FungiDB:PEXP_080370"/>
<keyword evidence="3" id="KW-1185">Reference proteome</keyword>
<feature type="transmembrane region" description="Helical" evidence="1">
    <location>
        <begin position="643"/>
        <end position="668"/>
    </location>
</feature>